<dbReference type="SUPFAM" id="SSF56112">
    <property type="entry name" value="Protein kinase-like (PK-like)"/>
    <property type="match status" value="1"/>
</dbReference>
<dbReference type="Gene3D" id="1.10.510.10">
    <property type="entry name" value="Transferase(Phosphotransferase) domain 1"/>
    <property type="match status" value="1"/>
</dbReference>
<sequence length="324" mass="35760">MNAAATVQQPSYTVRGFGIIKRLGSGATATVYEACTEKNEVVALKVVMRDRNTYMRELRVLKEMRHDRIVKLFRSEENESYRKTGPFLIVMELEPWGSLSGLVLWGSEAAQCMRDVAIALQYIHRKGYIHGDIKPANLLRDGCGRIKVCDFGCCKKIATDDDTVFRRPQGTPAFMSPEAYRGHGGTTACDVWSLAATIFCVVRGHPPFMGQNLVEKIMYGAPDSHRSAPVVCCEEESNLAHLVNWGLSKPARDRPSVDDVLHHPWMANAEDLRARDASCHLFSPSSSEAGSNVSAHSNSIESSTHIGVVPSMSPSIFLAKYTVV</sequence>
<keyword evidence="1" id="KW-0067">ATP-binding</keyword>
<dbReference type="InterPro" id="IPR053235">
    <property type="entry name" value="Ser_Thr_kinase"/>
</dbReference>
<organism evidence="3 5">
    <name type="scientific">Tribonema minus</name>
    <dbReference type="NCBI Taxonomy" id="303371"/>
    <lineage>
        <taxon>Eukaryota</taxon>
        <taxon>Sar</taxon>
        <taxon>Stramenopiles</taxon>
        <taxon>Ochrophyta</taxon>
        <taxon>PX clade</taxon>
        <taxon>Xanthophyceae</taxon>
        <taxon>Tribonematales</taxon>
        <taxon>Tribonemataceae</taxon>
        <taxon>Tribonema</taxon>
    </lineage>
</organism>
<accession>A0A835YXT3</accession>
<dbReference type="CDD" id="cd14014">
    <property type="entry name" value="STKc_PknB_like"/>
    <property type="match status" value="1"/>
</dbReference>
<dbReference type="InterPro" id="IPR011009">
    <property type="entry name" value="Kinase-like_dom_sf"/>
</dbReference>
<evidence type="ECO:0000313" key="5">
    <source>
        <dbReference type="Proteomes" id="UP000664859"/>
    </source>
</evidence>
<protein>
    <submittedName>
        <fullName evidence="3">Kinase-like domain-containing protein</fullName>
    </submittedName>
</protein>
<keyword evidence="3" id="KW-0418">Kinase</keyword>
<evidence type="ECO:0000259" key="2">
    <source>
        <dbReference type="PROSITE" id="PS50011"/>
    </source>
</evidence>
<proteinExistence type="predicted"/>
<dbReference type="GO" id="GO:0005524">
    <property type="term" value="F:ATP binding"/>
    <property type="evidence" value="ECO:0007669"/>
    <property type="project" value="UniProtKB-UniRule"/>
</dbReference>
<dbReference type="OrthoDB" id="106772at2759"/>
<dbReference type="PROSITE" id="PS00107">
    <property type="entry name" value="PROTEIN_KINASE_ATP"/>
    <property type="match status" value="1"/>
</dbReference>
<dbReference type="GO" id="GO:0004674">
    <property type="term" value="F:protein serine/threonine kinase activity"/>
    <property type="evidence" value="ECO:0007669"/>
    <property type="project" value="TreeGrafter"/>
</dbReference>
<evidence type="ECO:0000313" key="4">
    <source>
        <dbReference type="EMBL" id="KAG5182925.1"/>
    </source>
</evidence>
<gene>
    <name evidence="4" type="ORF">JKP88DRAFT_157635</name>
    <name evidence="3" type="ORF">JKP88DRAFT_182083</name>
</gene>
<evidence type="ECO:0000313" key="3">
    <source>
        <dbReference type="EMBL" id="KAG5182032.1"/>
    </source>
</evidence>
<dbReference type="EMBL" id="JAFCMP010000223">
    <property type="protein sequence ID" value="KAG5182925.1"/>
    <property type="molecule type" value="Genomic_DNA"/>
</dbReference>
<dbReference type="Pfam" id="PF00069">
    <property type="entry name" value="Pkinase"/>
    <property type="match status" value="1"/>
</dbReference>
<dbReference type="EMBL" id="JAFCMP010000278">
    <property type="protein sequence ID" value="KAG5182032.1"/>
    <property type="molecule type" value="Genomic_DNA"/>
</dbReference>
<keyword evidence="5" id="KW-1185">Reference proteome</keyword>
<feature type="binding site" evidence="1">
    <location>
        <position position="45"/>
    </location>
    <ligand>
        <name>ATP</name>
        <dbReference type="ChEBI" id="CHEBI:30616"/>
    </ligand>
</feature>
<reference evidence="3" key="1">
    <citation type="submission" date="2021-02" db="EMBL/GenBank/DDBJ databases">
        <title>First Annotated Genome of the Yellow-green Alga Tribonema minus.</title>
        <authorList>
            <person name="Mahan K.M."/>
        </authorList>
    </citation>
    <scope>NUCLEOTIDE SEQUENCE</scope>
    <source>
        <strain evidence="3">UTEX B ZZ1240</strain>
    </source>
</reference>
<dbReference type="InterPro" id="IPR000719">
    <property type="entry name" value="Prot_kinase_dom"/>
</dbReference>
<dbReference type="PANTHER" id="PTHR24361">
    <property type="entry name" value="MITOGEN-ACTIVATED KINASE KINASE KINASE"/>
    <property type="match status" value="1"/>
</dbReference>
<keyword evidence="1" id="KW-0547">Nucleotide-binding</keyword>
<name>A0A835YXT3_9STRA</name>
<dbReference type="GO" id="GO:0005737">
    <property type="term" value="C:cytoplasm"/>
    <property type="evidence" value="ECO:0007669"/>
    <property type="project" value="TreeGrafter"/>
</dbReference>
<dbReference type="PROSITE" id="PS50011">
    <property type="entry name" value="PROTEIN_KINASE_DOM"/>
    <property type="match status" value="1"/>
</dbReference>
<dbReference type="Proteomes" id="UP000664859">
    <property type="component" value="Unassembled WGS sequence"/>
</dbReference>
<dbReference type="SMART" id="SM00220">
    <property type="entry name" value="S_TKc"/>
    <property type="match status" value="1"/>
</dbReference>
<dbReference type="AlphaFoldDB" id="A0A835YXT3"/>
<comment type="caution">
    <text evidence="3">The sequence shown here is derived from an EMBL/GenBank/DDBJ whole genome shotgun (WGS) entry which is preliminary data.</text>
</comment>
<dbReference type="InterPro" id="IPR017441">
    <property type="entry name" value="Protein_kinase_ATP_BS"/>
</dbReference>
<keyword evidence="3" id="KW-0808">Transferase</keyword>
<feature type="domain" description="Protein kinase" evidence="2">
    <location>
        <begin position="17"/>
        <end position="266"/>
    </location>
</feature>
<evidence type="ECO:0000256" key="1">
    <source>
        <dbReference type="PROSITE-ProRule" id="PRU10141"/>
    </source>
</evidence>